<evidence type="ECO:0000256" key="1">
    <source>
        <dbReference type="SAM" id="Phobius"/>
    </source>
</evidence>
<name>A0ABS6SAC7_9SPHN</name>
<dbReference type="InterPro" id="IPR039672">
    <property type="entry name" value="MFS_2"/>
</dbReference>
<feature type="transmembrane region" description="Helical" evidence="1">
    <location>
        <begin position="20"/>
        <end position="44"/>
    </location>
</feature>
<organism evidence="2 3">
    <name type="scientific">Pacificimonas pallii</name>
    <dbReference type="NCBI Taxonomy" id="2827236"/>
    <lineage>
        <taxon>Bacteria</taxon>
        <taxon>Pseudomonadati</taxon>
        <taxon>Pseudomonadota</taxon>
        <taxon>Alphaproteobacteria</taxon>
        <taxon>Sphingomonadales</taxon>
        <taxon>Sphingosinicellaceae</taxon>
        <taxon>Pacificimonas</taxon>
    </lineage>
</organism>
<evidence type="ECO:0000313" key="3">
    <source>
        <dbReference type="Proteomes" id="UP000722336"/>
    </source>
</evidence>
<sequence>MTPSPTTFDRENGRHLWRLAGYSATAIPLAVMLVPATALVPIYYSDVHGLALATIGTILLLSRIFDVATDPAVGLMSDRTTSKFGRRRIWMAAGVPVLLIGVWLLFVPPVEVTGAYLLVASLITYLGWTLIQIPYWSWGAEIAPQYHDRSTLSGFRETAMIAGIAVASLAPLVASSFGHGIDRTTMMAMAIIITVLLPVTVLISAKSFREIPVSNDMKSGWSDLIFVLTRNPHFARLVVAFCAIELGKGAGLAVTAYLVTYYFGQPELIGLVLLLPYILIIVSVPFWLAISRRCGKARTIALSLGCAAAILAIGVPLLSREDGYVFLALECLVGLAAGGFAILPTALVADTADYFADAEGREPLVATHFSAWSLSRKFMQAIAIGIALPLLAFAGFDPSIDPNANVAATKWMFILLSVPFYVAGIWLMWGYKFSAADHRDVRARLQVRDAENQSSNGIVS</sequence>
<feature type="transmembrane region" description="Helical" evidence="1">
    <location>
        <begin position="300"/>
        <end position="318"/>
    </location>
</feature>
<comment type="caution">
    <text evidence="2">The sequence shown here is derived from an EMBL/GenBank/DDBJ whole genome shotgun (WGS) entry which is preliminary data.</text>
</comment>
<reference evidence="2 3" key="1">
    <citation type="submission" date="2021-04" db="EMBL/GenBank/DDBJ databases">
        <authorList>
            <person name="Pira H."/>
            <person name="Risdian C."/>
            <person name="Wink J."/>
        </authorList>
    </citation>
    <scope>NUCLEOTIDE SEQUENCE [LARGE SCALE GENOMIC DNA]</scope>
    <source>
        <strain evidence="2 3">WHA3</strain>
    </source>
</reference>
<keyword evidence="3" id="KW-1185">Reference proteome</keyword>
<dbReference type="PANTHER" id="PTHR11328:SF24">
    <property type="entry name" value="MAJOR FACILITATOR SUPERFAMILY (MFS) PROFILE DOMAIN-CONTAINING PROTEIN"/>
    <property type="match status" value="1"/>
</dbReference>
<dbReference type="EMBL" id="JAGSPA010000001">
    <property type="protein sequence ID" value="MBV7255324.1"/>
    <property type="molecule type" value="Genomic_DNA"/>
</dbReference>
<evidence type="ECO:0000313" key="2">
    <source>
        <dbReference type="EMBL" id="MBV7255324.1"/>
    </source>
</evidence>
<feature type="transmembrane region" description="Helical" evidence="1">
    <location>
        <begin position="408"/>
        <end position="429"/>
    </location>
</feature>
<dbReference type="Pfam" id="PF13347">
    <property type="entry name" value="MFS_2"/>
    <property type="match status" value="1"/>
</dbReference>
<feature type="transmembrane region" description="Helical" evidence="1">
    <location>
        <begin position="324"/>
        <end position="343"/>
    </location>
</feature>
<dbReference type="Proteomes" id="UP000722336">
    <property type="component" value="Unassembled WGS sequence"/>
</dbReference>
<keyword evidence="1" id="KW-0472">Membrane</keyword>
<protein>
    <submittedName>
        <fullName evidence="2">MFS transporter</fullName>
    </submittedName>
</protein>
<feature type="transmembrane region" description="Helical" evidence="1">
    <location>
        <begin position="89"/>
        <end position="108"/>
    </location>
</feature>
<feature type="transmembrane region" description="Helical" evidence="1">
    <location>
        <begin position="268"/>
        <end position="288"/>
    </location>
</feature>
<feature type="transmembrane region" description="Helical" evidence="1">
    <location>
        <begin position="237"/>
        <end position="262"/>
    </location>
</feature>
<feature type="transmembrane region" description="Helical" evidence="1">
    <location>
        <begin position="159"/>
        <end position="181"/>
    </location>
</feature>
<feature type="transmembrane region" description="Helical" evidence="1">
    <location>
        <begin position="187"/>
        <end position="208"/>
    </location>
</feature>
<keyword evidence="1" id="KW-1133">Transmembrane helix</keyword>
<gene>
    <name evidence="2" type="ORF">KCG44_00850</name>
</gene>
<keyword evidence="1" id="KW-0812">Transmembrane</keyword>
<proteinExistence type="predicted"/>
<feature type="transmembrane region" description="Helical" evidence="1">
    <location>
        <begin position="50"/>
        <end position="68"/>
    </location>
</feature>
<dbReference type="PANTHER" id="PTHR11328">
    <property type="entry name" value="MAJOR FACILITATOR SUPERFAMILY DOMAIN-CONTAINING PROTEIN"/>
    <property type="match status" value="1"/>
</dbReference>
<accession>A0ABS6SAC7</accession>
<dbReference type="RefSeq" id="WP_218443613.1">
    <property type="nucleotide sequence ID" value="NZ_JAGSPA010000001.1"/>
</dbReference>
<feature type="transmembrane region" description="Helical" evidence="1">
    <location>
        <begin position="378"/>
        <end position="396"/>
    </location>
</feature>
<feature type="transmembrane region" description="Helical" evidence="1">
    <location>
        <begin position="114"/>
        <end position="138"/>
    </location>
</feature>